<protein>
    <submittedName>
        <fullName evidence="1">Uncharacterized protein</fullName>
    </submittedName>
</protein>
<sequence>MPKMLGITKTIFSNLEVRYEQIYSVSFSETPQGQLDHKKGREVLAKIKFFDDTCYLQCREIFDKNDLVEYYYDWYAGNDTILQKFHAHYHPNDTPEEVKKFDPWHWHVPKDEKEKDGQRVPGKVGYTIDDVLEEHVLPHILRLKRSKK</sequence>
<organism evidence="1 2">
    <name type="scientific">Robertmurraya kyonggiensis</name>
    <dbReference type="NCBI Taxonomy" id="1037680"/>
    <lineage>
        <taxon>Bacteria</taxon>
        <taxon>Bacillati</taxon>
        <taxon>Bacillota</taxon>
        <taxon>Bacilli</taxon>
        <taxon>Bacillales</taxon>
        <taxon>Bacillaceae</taxon>
        <taxon>Robertmurraya</taxon>
    </lineage>
</organism>
<comment type="caution">
    <text evidence="1">The sequence shown here is derived from an EMBL/GenBank/DDBJ whole genome shotgun (WGS) entry which is preliminary data.</text>
</comment>
<dbReference type="AlphaFoldDB" id="A0A4U1D0V1"/>
<dbReference type="RefSeq" id="WP_136833575.1">
    <property type="nucleotide sequence ID" value="NZ_SWBM01000009.1"/>
</dbReference>
<dbReference type="EMBL" id="SWBM01000009">
    <property type="protein sequence ID" value="TKC14372.1"/>
    <property type="molecule type" value="Genomic_DNA"/>
</dbReference>
<proteinExistence type="predicted"/>
<name>A0A4U1D0V1_9BACI</name>
<dbReference type="OrthoDB" id="2890192at2"/>
<evidence type="ECO:0000313" key="1">
    <source>
        <dbReference type="EMBL" id="TKC14372.1"/>
    </source>
</evidence>
<dbReference type="Proteomes" id="UP000307756">
    <property type="component" value="Unassembled WGS sequence"/>
</dbReference>
<keyword evidence="2" id="KW-1185">Reference proteome</keyword>
<accession>A0A4U1D0V1</accession>
<reference evidence="1 2" key="1">
    <citation type="journal article" date="2011" name="J. Microbiol.">
        <title>Bacillus kyonggiensis sp. nov., isolated from soil of a lettuce field.</title>
        <authorList>
            <person name="Dong K."/>
            <person name="Lee S."/>
        </authorList>
    </citation>
    <scope>NUCLEOTIDE SEQUENCE [LARGE SCALE GENOMIC DNA]</scope>
    <source>
        <strain evidence="1 2">NB22</strain>
    </source>
</reference>
<evidence type="ECO:0000313" key="2">
    <source>
        <dbReference type="Proteomes" id="UP000307756"/>
    </source>
</evidence>
<gene>
    <name evidence="1" type="ORF">FA727_21670</name>
</gene>